<gene>
    <name evidence="1" type="ORF">DFR74_115107</name>
</gene>
<reference evidence="1 2" key="1">
    <citation type="submission" date="2018-06" db="EMBL/GenBank/DDBJ databases">
        <title>Genomic Encyclopedia of Type Strains, Phase IV (KMG-IV): sequencing the most valuable type-strain genomes for metagenomic binning, comparative biology and taxonomic classification.</title>
        <authorList>
            <person name="Goeker M."/>
        </authorList>
    </citation>
    <scope>NUCLEOTIDE SEQUENCE [LARGE SCALE GENOMIC DNA]</scope>
    <source>
        <strain evidence="1 2">DSM 44599</strain>
    </source>
</reference>
<proteinExistence type="predicted"/>
<evidence type="ECO:0000313" key="1">
    <source>
        <dbReference type="EMBL" id="RBO85259.1"/>
    </source>
</evidence>
<evidence type="ECO:0008006" key="3">
    <source>
        <dbReference type="Google" id="ProtNLM"/>
    </source>
</evidence>
<sequence>MPEMSGFIGSCVTPHEVAYVYRERLGLPVDQNDVNLSVLTSDRLGVVEMPEPVGRLVSRHLPTAAVLGHPRRRQWRFLVRPSRVVIGELTARALAERGVITLAPDSRVPLPTSSHTGWYWITAPRRAPDTNTGTGSGSGSGVMVLPPSDQILNAAKSASYQALPLIPNREVRLP</sequence>
<dbReference type="STRING" id="1210090.GCA_001613185_03089"/>
<organism evidence="1 2">
    <name type="scientific">Nocardia puris</name>
    <dbReference type="NCBI Taxonomy" id="208602"/>
    <lineage>
        <taxon>Bacteria</taxon>
        <taxon>Bacillati</taxon>
        <taxon>Actinomycetota</taxon>
        <taxon>Actinomycetes</taxon>
        <taxon>Mycobacteriales</taxon>
        <taxon>Nocardiaceae</taxon>
        <taxon>Nocardia</taxon>
    </lineage>
</organism>
<dbReference type="RefSeq" id="WP_067509223.1">
    <property type="nucleotide sequence ID" value="NZ_QNRE01000015.1"/>
</dbReference>
<dbReference type="EMBL" id="QNRE01000015">
    <property type="protein sequence ID" value="RBO85259.1"/>
    <property type="molecule type" value="Genomic_DNA"/>
</dbReference>
<keyword evidence="2" id="KW-1185">Reference proteome</keyword>
<dbReference type="AlphaFoldDB" id="A0A366D6Z7"/>
<dbReference type="Proteomes" id="UP000252586">
    <property type="component" value="Unassembled WGS sequence"/>
</dbReference>
<evidence type="ECO:0000313" key="2">
    <source>
        <dbReference type="Proteomes" id="UP000252586"/>
    </source>
</evidence>
<name>A0A366D6Z7_9NOCA</name>
<comment type="caution">
    <text evidence="1">The sequence shown here is derived from an EMBL/GenBank/DDBJ whole genome shotgun (WGS) entry which is preliminary data.</text>
</comment>
<dbReference type="OrthoDB" id="4571540at2"/>
<protein>
    <recommendedName>
        <fullName evidence="3">DNA primase/polymerase bifunctional N-terminal domain-containing protein</fullName>
    </recommendedName>
</protein>
<accession>A0A366D6Z7</accession>